<reference evidence="1 2" key="1">
    <citation type="journal article" date="2024" name="Plant Biotechnol. J.">
        <title>Genome and CRISPR/Cas9 system of a widespread forest tree (Populus alba) in the world.</title>
        <authorList>
            <person name="Liu Y.J."/>
            <person name="Jiang P.F."/>
            <person name="Han X.M."/>
            <person name="Li X.Y."/>
            <person name="Wang H.M."/>
            <person name="Wang Y.J."/>
            <person name="Wang X.X."/>
            <person name="Zeng Q.Y."/>
        </authorList>
    </citation>
    <scope>NUCLEOTIDE SEQUENCE [LARGE SCALE GENOMIC DNA]</scope>
    <source>
        <strain evidence="2">cv. PAL-ZL1</strain>
    </source>
</reference>
<keyword evidence="2" id="KW-1185">Reference proteome</keyword>
<accession>A0ACC4D4S6</accession>
<protein>
    <submittedName>
        <fullName evidence="1">Uncharacterized protein</fullName>
    </submittedName>
</protein>
<comment type="caution">
    <text evidence="1">The sequence shown here is derived from an EMBL/GenBank/DDBJ whole genome shotgun (WGS) entry which is preliminary data.</text>
</comment>
<gene>
    <name evidence="1" type="ORF">D5086_003309</name>
</gene>
<evidence type="ECO:0000313" key="1">
    <source>
        <dbReference type="EMBL" id="KAL3612289.1"/>
    </source>
</evidence>
<evidence type="ECO:0000313" key="2">
    <source>
        <dbReference type="Proteomes" id="UP000309997"/>
    </source>
</evidence>
<name>A0ACC4D4S6_POPAL</name>
<dbReference type="EMBL" id="RCHU02000001">
    <property type="protein sequence ID" value="KAL3612289.1"/>
    <property type="molecule type" value="Genomic_DNA"/>
</dbReference>
<dbReference type="Proteomes" id="UP000309997">
    <property type="component" value="Unassembled WGS sequence"/>
</dbReference>
<proteinExistence type="predicted"/>
<sequence length="123" mass="13461">MEMKGGGLVSATAVSTPNLVVITAAVVARVVVKDQPSFIGESSLTPDMVTGIYFLLLSSRLEILILWSRMERLKLHAWKEHFKGRELWQVLFLVGGSLLLLQIGRGAPTVLFGGSSNFNFMVV</sequence>
<organism evidence="1 2">
    <name type="scientific">Populus alba</name>
    <name type="common">White poplar</name>
    <dbReference type="NCBI Taxonomy" id="43335"/>
    <lineage>
        <taxon>Eukaryota</taxon>
        <taxon>Viridiplantae</taxon>
        <taxon>Streptophyta</taxon>
        <taxon>Embryophyta</taxon>
        <taxon>Tracheophyta</taxon>
        <taxon>Spermatophyta</taxon>
        <taxon>Magnoliopsida</taxon>
        <taxon>eudicotyledons</taxon>
        <taxon>Gunneridae</taxon>
        <taxon>Pentapetalae</taxon>
        <taxon>rosids</taxon>
        <taxon>fabids</taxon>
        <taxon>Malpighiales</taxon>
        <taxon>Salicaceae</taxon>
        <taxon>Saliceae</taxon>
        <taxon>Populus</taxon>
    </lineage>
</organism>